<organism evidence="10 11">
    <name type="scientific">Cyanidiococcus yangmingshanensis</name>
    <dbReference type="NCBI Taxonomy" id="2690220"/>
    <lineage>
        <taxon>Eukaryota</taxon>
        <taxon>Rhodophyta</taxon>
        <taxon>Bangiophyceae</taxon>
        <taxon>Cyanidiales</taxon>
        <taxon>Cyanidiaceae</taxon>
        <taxon>Cyanidiococcus</taxon>
    </lineage>
</organism>
<evidence type="ECO:0000256" key="5">
    <source>
        <dbReference type="ARBA" id="ARBA00022723"/>
    </source>
</evidence>
<dbReference type="Gene3D" id="1.20.930.80">
    <property type="match status" value="1"/>
</dbReference>
<dbReference type="GO" id="GO:0046872">
    <property type="term" value="F:metal ion binding"/>
    <property type="evidence" value="ECO:0007669"/>
    <property type="project" value="UniProtKB-KW"/>
</dbReference>
<comment type="cofactor">
    <cofactor evidence="1">
        <name>[4Fe-4S] cluster</name>
        <dbReference type="ChEBI" id="CHEBI:49883"/>
    </cofactor>
</comment>
<dbReference type="AlphaFoldDB" id="A0A7J7IHZ4"/>
<reference evidence="10 11" key="1">
    <citation type="journal article" date="2020" name="J. Phycol.">
        <title>Comparative genome analysis reveals Cyanidiococcus gen. nov., a new extremophilic red algal genus sister to Cyanidioschyzon (Cyanidioschyzonaceae, Rhodophyta).</title>
        <authorList>
            <person name="Liu S.-L."/>
            <person name="Chiang Y.-R."/>
            <person name="Yoon H.S."/>
            <person name="Fu H.-Y."/>
        </authorList>
    </citation>
    <scope>NUCLEOTIDE SEQUENCE [LARGE SCALE GENOMIC DNA]</scope>
    <source>
        <strain evidence="10 11">THAL066</strain>
    </source>
</reference>
<proteinExistence type="predicted"/>
<evidence type="ECO:0000256" key="4">
    <source>
        <dbReference type="ARBA" id="ARBA00022705"/>
    </source>
</evidence>
<comment type="caution">
    <text evidence="10">The sequence shown here is derived from an EMBL/GenBank/DDBJ whole genome shotgun (WGS) entry which is preliminary data.</text>
</comment>
<dbReference type="GO" id="GO:0005658">
    <property type="term" value="C:alpha DNA polymerase:primase complex"/>
    <property type="evidence" value="ECO:0007669"/>
    <property type="project" value="TreeGrafter"/>
</dbReference>
<evidence type="ECO:0000313" key="10">
    <source>
        <dbReference type="EMBL" id="KAF6002344.1"/>
    </source>
</evidence>
<sequence>MITGAPQMSSGLVAGRWAADASSKARPRGDGLYLTCPPGPTVSVFYSSCTARQSETAEVEVLLDRLLRLPQYRFLQDYPGRADALSHFMLRLAFGQSADLQEWWVQAERLLLRLRPALESLSELAEQFLPGDAASAQRPLIESVSCEKAPRQVFETLRGDGYQLIHEQLKNMGHTGTGNLENMGIPMFKIPFELVLRWVRHRQLWLHAGYAWVPALAWNELVLEWFDAFLRRAGVAAAQRLSIAPSSSRLQERLSPMVLCLRERHQGWMRSRQRQAGTLRSIGSSVAVELHLPELGDAVNDFPLCMRLLMVRLQDHGHLRHQGRLQLGLFLKGAGLTLSESLQFWRESLLGKNEFEREYAYGIRYNYGLEGKRKSCPPFTCARMLEMRPGPGEHHGCPFQELAAPALEQAVRTYLKIEEPEDIEEITRFAASGQPQRACTTCLRSLVATHESSPAGAVASSPETTPVAPRSASGERNSILAPVQHPNDYLAQLRLTRLANASRSEATSDTRMQA</sequence>
<dbReference type="PANTHER" id="PTHR10537:SF3">
    <property type="entry name" value="DNA PRIMASE LARGE SUBUNIT"/>
    <property type="match status" value="1"/>
</dbReference>
<feature type="region of interest" description="Disordered" evidence="8">
    <location>
        <begin position="453"/>
        <end position="478"/>
    </location>
</feature>
<evidence type="ECO:0000313" key="11">
    <source>
        <dbReference type="Proteomes" id="UP000530660"/>
    </source>
</evidence>
<dbReference type="GO" id="GO:0006269">
    <property type="term" value="P:DNA replication, synthesis of primer"/>
    <property type="evidence" value="ECO:0007669"/>
    <property type="project" value="UniProtKB-KW"/>
</dbReference>
<dbReference type="GO" id="GO:0006270">
    <property type="term" value="P:DNA replication initiation"/>
    <property type="evidence" value="ECO:0007669"/>
    <property type="project" value="TreeGrafter"/>
</dbReference>
<protein>
    <submittedName>
        <fullName evidence="10">DNA primase large subunit</fullName>
    </submittedName>
</protein>
<dbReference type="GO" id="GO:0051539">
    <property type="term" value="F:4 iron, 4 sulfur cluster binding"/>
    <property type="evidence" value="ECO:0007669"/>
    <property type="project" value="UniProtKB-KW"/>
</dbReference>
<evidence type="ECO:0000259" key="9">
    <source>
        <dbReference type="Pfam" id="PF04104"/>
    </source>
</evidence>
<evidence type="ECO:0000256" key="8">
    <source>
        <dbReference type="SAM" id="MobiDB-lite"/>
    </source>
</evidence>
<gene>
    <name evidence="10" type="primary">PRIM2</name>
    <name evidence="10" type="ORF">F1559_000340</name>
</gene>
<keyword evidence="11" id="KW-1185">Reference proteome</keyword>
<dbReference type="Proteomes" id="UP000530660">
    <property type="component" value="Unassembled WGS sequence"/>
</dbReference>
<evidence type="ECO:0000256" key="2">
    <source>
        <dbReference type="ARBA" id="ARBA00022485"/>
    </source>
</evidence>
<keyword evidence="5" id="KW-0479">Metal-binding</keyword>
<keyword evidence="7" id="KW-0411">Iron-sulfur</keyword>
<keyword evidence="3" id="KW-0639">Primosome</keyword>
<dbReference type="Pfam" id="PF26466">
    <property type="entry name" value="DNA_primase_lrg_N"/>
    <property type="match status" value="1"/>
</dbReference>
<dbReference type="PANTHER" id="PTHR10537">
    <property type="entry name" value="DNA PRIMASE LARGE SUBUNIT"/>
    <property type="match status" value="1"/>
</dbReference>
<dbReference type="EMBL" id="VWRR01000010">
    <property type="protein sequence ID" value="KAF6002344.1"/>
    <property type="molecule type" value="Genomic_DNA"/>
</dbReference>
<feature type="domain" description="DNA primase large subunit C-terminal" evidence="9">
    <location>
        <begin position="301"/>
        <end position="449"/>
    </location>
</feature>
<dbReference type="InterPro" id="IPR007238">
    <property type="entry name" value="DNA_primase_lsu_euk/arc"/>
</dbReference>
<keyword evidence="2" id="KW-0004">4Fe-4S</keyword>
<dbReference type="Pfam" id="PF04104">
    <property type="entry name" value="DNA_primase_lrg"/>
    <property type="match status" value="1"/>
</dbReference>
<evidence type="ECO:0000256" key="1">
    <source>
        <dbReference type="ARBA" id="ARBA00001966"/>
    </source>
</evidence>
<evidence type="ECO:0000256" key="7">
    <source>
        <dbReference type="ARBA" id="ARBA00023014"/>
    </source>
</evidence>
<evidence type="ECO:0000256" key="3">
    <source>
        <dbReference type="ARBA" id="ARBA00022515"/>
    </source>
</evidence>
<evidence type="ECO:0000256" key="6">
    <source>
        <dbReference type="ARBA" id="ARBA00023004"/>
    </source>
</evidence>
<keyword evidence="4" id="KW-0235">DNA replication</keyword>
<keyword evidence="6" id="KW-0408">Iron</keyword>
<accession>A0A7J7IHZ4</accession>
<name>A0A7J7IHZ4_9RHOD</name>
<dbReference type="InterPro" id="IPR058560">
    <property type="entry name" value="DNA_primase_C"/>
</dbReference>
<dbReference type="OrthoDB" id="421393at2759"/>